<feature type="region of interest" description="Disordered" evidence="1">
    <location>
        <begin position="1"/>
        <end position="107"/>
    </location>
</feature>
<evidence type="ECO:0000313" key="2">
    <source>
        <dbReference type="EnsemblPlants" id="KQL14977"/>
    </source>
</evidence>
<dbReference type="PANTHER" id="PTHR33086:SF58">
    <property type="entry name" value="DUF1618 DOMAIN-CONTAINING PROTEIN"/>
    <property type="match status" value="1"/>
</dbReference>
<dbReference type="EnsemblPlants" id="KQL14977">
    <property type="protein sequence ID" value="KQL14977"/>
    <property type="gene ID" value="SETIT_024419mg"/>
</dbReference>
<dbReference type="HOGENOM" id="CLU_585824_0_0_1"/>
<evidence type="ECO:0000313" key="3">
    <source>
        <dbReference type="Proteomes" id="UP000004995"/>
    </source>
</evidence>
<sequence length="467" mass="51148">MDCVDTTVLSQPIPLDPCGPTTAQLASEQSSSREAKRHRLRFLLKPTPPGRKPNPSPVATLPIPTQHRLSLSLRHRGAHSGGRSMSSEGTEASPPQADPEEARAETEARRRVVLASVPVFLRKKQAQQEIPPGADFGVVFHQRPRPSYLVLLKSFAPDCEPNVIAVVAHRSGRLLLQATAGEPCFLFDAETRAATRLPPSPTTSASTSMGLVPDRRLAGHYMAAQFLPASATGHGALLCYSTFTEQWAVKPLLGSQGDHPWGALGVDTAYGMLACDPFDDQPRGRASASCRTRSTATRTTPWTTGVAAEGKLRYAEISSIAHNPAVRFWTLLPDAQWKSEYEVGLTEIWKGKGGRQILRKKEELRVAFVDPYNVRVWYFVQGMWVFQVDLPARKIMRRFQMEGASPSRKLLAWKIPISVSEETHARGEAMHANQTASSDNAANIGDGDRKNCVLVCECVWAQGAESV</sequence>
<reference evidence="2" key="2">
    <citation type="submission" date="2018-08" db="UniProtKB">
        <authorList>
            <consortium name="EnsemblPlants"/>
        </authorList>
    </citation>
    <scope>IDENTIFICATION</scope>
    <source>
        <strain evidence="2">Yugu1</strain>
    </source>
</reference>
<dbReference type="EMBL" id="AGNK02001629">
    <property type="status" value="NOT_ANNOTATED_CDS"/>
    <property type="molecule type" value="Genomic_DNA"/>
</dbReference>
<dbReference type="AlphaFoldDB" id="K3ZCY9"/>
<reference evidence="3" key="1">
    <citation type="journal article" date="2012" name="Nat. Biotechnol.">
        <title>Reference genome sequence of the model plant Setaria.</title>
        <authorList>
            <person name="Bennetzen J.L."/>
            <person name="Schmutz J."/>
            <person name="Wang H."/>
            <person name="Percifield R."/>
            <person name="Hawkins J."/>
            <person name="Pontaroli A.C."/>
            <person name="Estep M."/>
            <person name="Feng L."/>
            <person name="Vaughn J.N."/>
            <person name="Grimwood J."/>
            <person name="Jenkins J."/>
            <person name="Barry K."/>
            <person name="Lindquist E."/>
            <person name="Hellsten U."/>
            <person name="Deshpande S."/>
            <person name="Wang X."/>
            <person name="Wu X."/>
            <person name="Mitros T."/>
            <person name="Triplett J."/>
            <person name="Yang X."/>
            <person name="Ye C.Y."/>
            <person name="Mauro-Herrera M."/>
            <person name="Wang L."/>
            <person name="Li P."/>
            <person name="Sharma M."/>
            <person name="Sharma R."/>
            <person name="Ronald P.C."/>
            <person name="Panaud O."/>
            <person name="Kellogg E.A."/>
            <person name="Brutnell T.P."/>
            <person name="Doust A.N."/>
            <person name="Tuskan G.A."/>
            <person name="Rokhsar D."/>
            <person name="Devos K.M."/>
        </authorList>
    </citation>
    <scope>NUCLEOTIDE SEQUENCE [LARGE SCALE GENOMIC DNA]</scope>
    <source>
        <strain evidence="3">cv. Yugu1</strain>
    </source>
</reference>
<dbReference type="Proteomes" id="UP000004995">
    <property type="component" value="Unassembled WGS sequence"/>
</dbReference>
<dbReference type="PANTHER" id="PTHR33086">
    <property type="entry name" value="OS05G0468200 PROTEIN-RELATED"/>
    <property type="match status" value="1"/>
</dbReference>
<feature type="compositionally biased region" description="Pro residues" evidence="1">
    <location>
        <begin position="46"/>
        <end position="56"/>
    </location>
</feature>
<evidence type="ECO:0008006" key="4">
    <source>
        <dbReference type="Google" id="ProtNLM"/>
    </source>
</evidence>
<proteinExistence type="predicted"/>
<dbReference type="Gramene" id="KQL14977">
    <property type="protein sequence ID" value="KQL14977"/>
    <property type="gene ID" value="SETIT_024419mg"/>
</dbReference>
<dbReference type="InParanoid" id="K3ZCY9"/>
<organism evidence="2 3">
    <name type="scientific">Setaria italica</name>
    <name type="common">Foxtail millet</name>
    <name type="synonym">Panicum italicum</name>
    <dbReference type="NCBI Taxonomy" id="4555"/>
    <lineage>
        <taxon>Eukaryota</taxon>
        <taxon>Viridiplantae</taxon>
        <taxon>Streptophyta</taxon>
        <taxon>Embryophyta</taxon>
        <taxon>Tracheophyta</taxon>
        <taxon>Spermatophyta</taxon>
        <taxon>Magnoliopsida</taxon>
        <taxon>Liliopsida</taxon>
        <taxon>Poales</taxon>
        <taxon>Poaceae</taxon>
        <taxon>PACMAD clade</taxon>
        <taxon>Panicoideae</taxon>
        <taxon>Panicodae</taxon>
        <taxon>Paniceae</taxon>
        <taxon>Cenchrinae</taxon>
        <taxon>Setaria</taxon>
    </lineage>
</organism>
<name>K3ZCY9_SETIT</name>
<feature type="compositionally biased region" description="Polar residues" evidence="1">
    <location>
        <begin position="21"/>
        <end position="32"/>
    </location>
</feature>
<keyword evidence="3" id="KW-1185">Reference proteome</keyword>
<protein>
    <recommendedName>
        <fullName evidence="4">DUF1618 domain-containing protein</fullName>
    </recommendedName>
</protein>
<dbReference type="eggNOG" id="ENOG502RRRR">
    <property type="taxonomic scope" value="Eukaryota"/>
</dbReference>
<evidence type="ECO:0000256" key="1">
    <source>
        <dbReference type="SAM" id="MobiDB-lite"/>
    </source>
</evidence>
<accession>K3ZCY9</accession>
<dbReference type="OMA" id="EAMHANQ"/>